<keyword evidence="2" id="KW-1185">Reference proteome</keyword>
<protein>
    <submittedName>
        <fullName evidence="1">Uncharacterized protein</fullName>
    </submittedName>
</protein>
<organism evidence="1 2">
    <name type="scientific">Desulfoluna spongiiphila</name>
    <dbReference type="NCBI Taxonomy" id="419481"/>
    <lineage>
        <taxon>Bacteria</taxon>
        <taxon>Pseudomonadati</taxon>
        <taxon>Thermodesulfobacteriota</taxon>
        <taxon>Desulfobacteria</taxon>
        <taxon>Desulfobacterales</taxon>
        <taxon>Desulfolunaceae</taxon>
        <taxon>Desulfoluna</taxon>
    </lineage>
</organism>
<dbReference type="EMBL" id="FMUX01000009">
    <property type="protein sequence ID" value="SCY44658.1"/>
    <property type="molecule type" value="Genomic_DNA"/>
</dbReference>
<sequence length="114" mass="12117">MISITHIIAGSDPPFVVEELPSSSHGTLNSRVSRVATLDGGSVMVNSGVSESDRTITIEAEITEAQGIALEAMRARSPLVNMSTRNGFYYGAIDGISYDNGVLKLTFLVRAKSV</sequence>
<dbReference type="Proteomes" id="UP000198870">
    <property type="component" value="Unassembled WGS sequence"/>
</dbReference>
<dbReference type="STRING" id="419481.SAMN05216233_109107"/>
<evidence type="ECO:0000313" key="2">
    <source>
        <dbReference type="Proteomes" id="UP000198870"/>
    </source>
</evidence>
<dbReference type="RefSeq" id="WP_092211174.1">
    <property type="nucleotide sequence ID" value="NZ_FMUX01000009.1"/>
</dbReference>
<proteinExistence type="predicted"/>
<reference evidence="1 2" key="1">
    <citation type="submission" date="2016-10" db="EMBL/GenBank/DDBJ databases">
        <authorList>
            <person name="de Groot N.N."/>
        </authorList>
    </citation>
    <scope>NUCLEOTIDE SEQUENCE [LARGE SCALE GENOMIC DNA]</scope>
    <source>
        <strain evidence="1 2">AA1</strain>
    </source>
</reference>
<evidence type="ECO:0000313" key="1">
    <source>
        <dbReference type="EMBL" id="SCY44658.1"/>
    </source>
</evidence>
<name>A0A1G5G1J9_9BACT</name>
<dbReference type="AlphaFoldDB" id="A0A1G5G1J9"/>
<accession>A0A1G5G1J9</accession>
<gene>
    <name evidence="1" type="ORF">SAMN05216233_109107</name>
</gene>